<reference evidence="1" key="1">
    <citation type="journal article" date="2016" name="Nat. Genet.">
        <title>A high-quality carrot genome assembly provides new insights into carotenoid accumulation and asterid genome evolution.</title>
        <authorList>
            <person name="Iorizzo M."/>
            <person name="Ellison S."/>
            <person name="Senalik D."/>
            <person name="Zeng P."/>
            <person name="Satapoomin P."/>
            <person name="Huang J."/>
            <person name="Bowman M."/>
            <person name="Iovene M."/>
            <person name="Sanseverino W."/>
            <person name="Cavagnaro P."/>
            <person name="Yildiz M."/>
            <person name="Macko-Podgorni A."/>
            <person name="Moranska E."/>
            <person name="Grzebelus E."/>
            <person name="Grzebelus D."/>
            <person name="Ashrafi H."/>
            <person name="Zheng Z."/>
            <person name="Cheng S."/>
            <person name="Spooner D."/>
            <person name="Van Deynze A."/>
            <person name="Simon P."/>
        </authorList>
    </citation>
    <scope>NUCLEOTIDE SEQUENCE [LARGE SCALE GENOMIC DNA]</scope>
    <source>
        <tissue evidence="1">Leaf</tissue>
    </source>
</reference>
<dbReference type="AlphaFoldDB" id="A0A162A4U9"/>
<organism evidence="1">
    <name type="scientific">Daucus carota subsp. sativus</name>
    <name type="common">Carrot</name>
    <dbReference type="NCBI Taxonomy" id="79200"/>
    <lineage>
        <taxon>Eukaryota</taxon>
        <taxon>Viridiplantae</taxon>
        <taxon>Streptophyta</taxon>
        <taxon>Embryophyta</taxon>
        <taxon>Tracheophyta</taxon>
        <taxon>Spermatophyta</taxon>
        <taxon>Magnoliopsida</taxon>
        <taxon>eudicotyledons</taxon>
        <taxon>Gunneridae</taxon>
        <taxon>Pentapetalae</taxon>
        <taxon>asterids</taxon>
        <taxon>campanulids</taxon>
        <taxon>Apiales</taxon>
        <taxon>Apiaceae</taxon>
        <taxon>Apioideae</taxon>
        <taxon>Scandiceae</taxon>
        <taxon>Daucinae</taxon>
        <taxon>Daucus</taxon>
        <taxon>Daucus sect. Daucus</taxon>
    </lineage>
</organism>
<accession>A0A162A4U9</accession>
<sequence length="70" mass="7564">MGKGFQKDQNVRTALVVICRYVGTVAGLQKCSCLSWACELNGDLKTDGACGVFWQHVDVGKCELLAQQAT</sequence>
<proteinExistence type="predicted"/>
<protein>
    <submittedName>
        <fullName evidence="1">Uncharacterized protein</fullName>
    </submittedName>
</protein>
<evidence type="ECO:0000313" key="1">
    <source>
        <dbReference type="EMBL" id="KZM96242.1"/>
    </source>
</evidence>
<gene>
    <name evidence="1" type="ORF">DCAR_019484</name>
</gene>
<name>A0A162A4U9_DAUCS</name>
<comment type="caution">
    <text evidence="1">The sequence shown here is derived from an EMBL/GenBank/DDBJ whole genome shotgun (WGS) entry which is preliminary data.</text>
</comment>
<dbReference type="Gramene" id="KZM96242">
    <property type="protein sequence ID" value="KZM96242"/>
    <property type="gene ID" value="DCAR_019484"/>
</dbReference>
<dbReference type="EMBL" id="LNRQ01000005">
    <property type="protein sequence ID" value="KZM96242.1"/>
    <property type="molecule type" value="Genomic_DNA"/>
</dbReference>